<dbReference type="AlphaFoldDB" id="A0A7G8PXW1"/>
<sequence length="580" mass="64389">MKTRLLFIVIAVLFTLPIQAQFQKTFTVSNQNFHDLNLEPTHDNTNDFIVAGNLFDTSMQNEVPYLQRLDQNGTVIWFKSYSHTSLVHARFFDLIVVGNTIYVTGSIDVSGTKRVFISQIDASNGNVVATNYYTIVGASFNSRGLKIIHTNSDANNDAVPDPGLVVGGFFSDCYAVNTSCMFNNLGFVLRTDLNLNILWTEELDASNTINSLEYDFVNGITETTDGFFITGSATGTTTGSLIQQAVLAYKIDFQGNFSWDSSYIFGNSSDSSADAYFDIGTNEIYMLVNYSISHYFGVTVLNNTTGAIVPSKSWYASGQDLDRYGFRIMESGNSANNLVISGYDRDENWSGGGASFFGQSNIIVYEFAKATGAQVGTSYQYLVPHVEPAGDEFNFWTGQFPTMYFPDMSQFIVDTAGNAEYYHVGYRTDPSATFTSAEIFRTPLNLRNECENLVNMLNPNAAGFQFTTVTSAGVPNTSQAITLNAVSVSFTESMCDPTLPVQEFNKNTGYFYPNPASEYIHYSTNDLVSFNLYDFSGKLLKTEKSEDIQQIFIGNLNTGMYFIQGEDVHGNLMTFRFIKE</sequence>
<dbReference type="RefSeq" id="WP_186989462.1">
    <property type="nucleotide sequence ID" value="NZ_CP052909.1"/>
</dbReference>
<dbReference type="EMBL" id="CP052909">
    <property type="protein sequence ID" value="QNJ99177.1"/>
    <property type="molecule type" value="Genomic_DNA"/>
</dbReference>
<dbReference type="NCBIfam" id="TIGR04183">
    <property type="entry name" value="Por_Secre_tail"/>
    <property type="match status" value="1"/>
</dbReference>
<dbReference type="Pfam" id="PF18962">
    <property type="entry name" value="Por_Secre_tail"/>
    <property type="match status" value="1"/>
</dbReference>
<keyword evidence="5" id="KW-1185">Reference proteome</keyword>
<evidence type="ECO:0000313" key="5">
    <source>
        <dbReference type="Proteomes" id="UP000515514"/>
    </source>
</evidence>
<proteinExistence type="predicted"/>
<evidence type="ECO:0000256" key="2">
    <source>
        <dbReference type="SAM" id="SignalP"/>
    </source>
</evidence>
<accession>A0A7G8PXW1</accession>
<evidence type="ECO:0000256" key="1">
    <source>
        <dbReference type="ARBA" id="ARBA00022729"/>
    </source>
</evidence>
<gene>
    <name evidence="4" type="ORF">ALE3EI_2650</name>
</gene>
<dbReference type="KEGG" id="alti:ALE3EI_2650"/>
<feature type="chain" id="PRO_5028851601" description="Secretion system C-terminal sorting domain-containing protein" evidence="2">
    <location>
        <begin position="21"/>
        <end position="580"/>
    </location>
</feature>
<name>A0A7G8PXW1_9FLAO</name>
<organism evidence="4 5">
    <name type="scientific">Constantimarinum furrinae</name>
    <dbReference type="NCBI Taxonomy" id="2562285"/>
    <lineage>
        <taxon>Bacteria</taxon>
        <taxon>Pseudomonadati</taxon>
        <taxon>Bacteroidota</taxon>
        <taxon>Flavobacteriia</taxon>
        <taxon>Flavobacteriales</taxon>
        <taxon>Flavobacteriaceae</taxon>
        <taxon>Altibacter/Constantimarinum group</taxon>
        <taxon>Constantimarinum</taxon>
    </lineage>
</organism>
<feature type="domain" description="Secretion system C-terminal sorting" evidence="3">
    <location>
        <begin position="512"/>
        <end position="569"/>
    </location>
</feature>
<evidence type="ECO:0000313" key="4">
    <source>
        <dbReference type="EMBL" id="QNJ99177.1"/>
    </source>
</evidence>
<reference evidence="4 5" key="1">
    <citation type="submission" date="2020-04" db="EMBL/GenBank/DDBJ databases">
        <title>Genome sequence of Altibacter aquimarinus strain ALE3EI.</title>
        <authorList>
            <person name="Oh H.-M."/>
            <person name="Jang D."/>
        </authorList>
    </citation>
    <scope>NUCLEOTIDE SEQUENCE [LARGE SCALE GENOMIC DNA]</scope>
    <source>
        <strain evidence="4 5">ALE3EI</strain>
    </source>
</reference>
<feature type="signal peptide" evidence="2">
    <location>
        <begin position="1"/>
        <end position="20"/>
    </location>
</feature>
<evidence type="ECO:0000259" key="3">
    <source>
        <dbReference type="Pfam" id="PF18962"/>
    </source>
</evidence>
<protein>
    <recommendedName>
        <fullName evidence="3">Secretion system C-terminal sorting domain-containing protein</fullName>
    </recommendedName>
</protein>
<dbReference type="Proteomes" id="UP000515514">
    <property type="component" value="Chromosome"/>
</dbReference>
<dbReference type="InterPro" id="IPR026444">
    <property type="entry name" value="Secre_tail"/>
</dbReference>
<keyword evidence="1 2" id="KW-0732">Signal</keyword>